<dbReference type="InParanoid" id="A0A167MV32"/>
<dbReference type="GeneID" id="28994729"/>
<dbReference type="EMBL" id="KV440979">
    <property type="protein sequence ID" value="OAD74104.1"/>
    <property type="molecule type" value="Genomic_DNA"/>
</dbReference>
<evidence type="ECO:0000313" key="1">
    <source>
        <dbReference type="EMBL" id="OAD74104.1"/>
    </source>
</evidence>
<name>A0A167MV32_PHYB8</name>
<keyword evidence="2" id="KW-1185">Reference proteome</keyword>
<dbReference type="AlphaFoldDB" id="A0A167MV32"/>
<protein>
    <submittedName>
        <fullName evidence="1">Uncharacterized protein</fullName>
    </submittedName>
</protein>
<dbReference type="Proteomes" id="UP000077315">
    <property type="component" value="Unassembled WGS sequence"/>
</dbReference>
<dbReference type="VEuPathDB" id="FungiDB:PHYBLDRAFT_158620"/>
<accession>A0A167MV32</accession>
<dbReference type="RefSeq" id="XP_018292144.1">
    <property type="nucleotide sequence ID" value="XM_018433823.1"/>
</dbReference>
<gene>
    <name evidence="1" type="ORF">PHYBLDRAFT_158620</name>
</gene>
<evidence type="ECO:0000313" key="2">
    <source>
        <dbReference type="Proteomes" id="UP000077315"/>
    </source>
</evidence>
<sequence length="89" mass="10366">MAGPTLTIRPLDIPHRFFDTFSEVILISQLVSSDASFHFCPKFFGWIEERRVWRQGIVNYKVMILHLVGIQEIHHFCKILCSALCVFQS</sequence>
<proteinExistence type="predicted"/>
<reference evidence="2" key="1">
    <citation type="submission" date="2015-06" db="EMBL/GenBank/DDBJ databases">
        <title>Expansion of signal transduction pathways in fungi by whole-genome duplication.</title>
        <authorList>
            <consortium name="DOE Joint Genome Institute"/>
            <person name="Corrochano L.M."/>
            <person name="Kuo A."/>
            <person name="Marcet-Houben M."/>
            <person name="Polaino S."/>
            <person name="Salamov A."/>
            <person name="Villalobos J.M."/>
            <person name="Alvarez M.I."/>
            <person name="Avalos J."/>
            <person name="Benito E.P."/>
            <person name="Benoit I."/>
            <person name="Burger G."/>
            <person name="Camino L.P."/>
            <person name="Canovas D."/>
            <person name="Cerda-Olmedo E."/>
            <person name="Cheng J.-F."/>
            <person name="Dominguez A."/>
            <person name="Elias M."/>
            <person name="Eslava A.P."/>
            <person name="Glaser F."/>
            <person name="Grimwood J."/>
            <person name="Gutierrez G."/>
            <person name="Heitman J."/>
            <person name="Henrissat B."/>
            <person name="Iturriaga E.A."/>
            <person name="Lang B.F."/>
            <person name="Lavin J.L."/>
            <person name="Lee S."/>
            <person name="Li W."/>
            <person name="Lindquist E."/>
            <person name="Lopez-Garcia S."/>
            <person name="Luque E.M."/>
            <person name="Marcos A.T."/>
            <person name="Martin J."/>
            <person name="McCluskey K."/>
            <person name="Medina H.R."/>
            <person name="Miralles-Duran A."/>
            <person name="Miyazaki A."/>
            <person name="Munoz-Torres E."/>
            <person name="Oguiza J.A."/>
            <person name="Ohm R."/>
            <person name="Olmedo M."/>
            <person name="Orejas M."/>
            <person name="Ortiz-Castellanos L."/>
            <person name="Pisabarro A.G."/>
            <person name="Rodriguez-Romero J."/>
            <person name="Ruiz-Herrera J."/>
            <person name="Ruiz-Vazquez R."/>
            <person name="Sanz C."/>
            <person name="Schackwitz W."/>
            <person name="Schmutz J."/>
            <person name="Shahriari M."/>
            <person name="Shelest E."/>
            <person name="Silva-Franco F."/>
            <person name="Soanes D."/>
            <person name="Syed K."/>
            <person name="Tagua V.G."/>
            <person name="Talbot N.J."/>
            <person name="Thon M."/>
            <person name="De vries R.P."/>
            <person name="Wiebenga A."/>
            <person name="Yadav J.S."/>
            <person name="Braun E.L."/>
            <person name="Baker S."/>
            <person name="Garre V."/>
            <person name="Horwitz B."/>
            <person name="Torres-Martinez S."/>
            <person name="Idnurm A."/>
            <person name="Herrera-Estrella A."/>
            <person name="Gabaldon T."/>
            <person name="Grigoriev I.V."/>
        </authorList>
    </citation>
    <scope>NUCLEOTIDE SEQUENCE [LARGE SCALE GENOMIC DNA]</scope>
    <source>
        <strain evidence="2">NRRL 1555(-)</strain>
    </source>
</reference>
<organism evidence="1 2">
    <name type="scientific">Phycomyces blakesleeanus (strain ATCC 8743b / DSM 1359 / FGSC 10004 / NBRC 33097 / NRRL 1555)</name>
    <dbReference type="NCBI Taxonomy" id="763407"/>
    <lineage>
        <taxon>Eukaryota</taxon>
        <taxon>Fungi</taxon>
        <taxon>Fungi incertae sedis</taxon>
        <taxon>Mucoromycota</taxon>
        <taxon>Mucoromycotina</taxon>
        <taxon>Mucoromycetes</taxon>
        <taxon>Mucorales</taxon>
        <taxon>Phycomycetaceae</taxon>
        <taxon>Phycomyces</taxon>
    </lineage>
</organism>